<dbReference type="InParanoid" id="A0A1D2VJT3"/>
<keyword evidence="3" id="KW-1185">Reference proteome</keyword>
<dbReference type="GeneID" id="30962782"/>
<evidence type="ECO:0000256" key="1">
    <source>
        <dbReference type="SAM" id="MobiDB-lite"/>
    </source>
</evidence>
<accession>A0A1D2VJT3</accession>
<reference evidence="3" key="1">
    <citation type="submission" date="2016-05" db="EMBL/GenBank/DDBJ databases">
        <title>Comparative genomics of biotechnologically important yeasts.</title>
        <authorList>
            <consortium name="DOE Joint Genome Institute"/>
            <person name="Riley R."/>
            <person name="Haridas S."/>
            <person name="Wolfe K.H."/>
            <person name="Lopes M.R."/>
            <person name="Hittinger C.T."/>
            <person name="Goker M."/>
            <person name="Salamov A."/>
            <person name="Wisecaver J."/>
            <person name="Long T.M."/>
            <person name="Aerts A.L."/>
            <person name="Barry K."/>
            <person name="Choi C."/>
            <person name="Clum A."/>
            <person name="Coughlan A.Y."/>
            <person name="Deshpande S."/>
            <person name="Douglass A.P."/>
            <person name="Hanson S.J."/>
            <person name="Klenk H.-P."/>
            <person name="Labutti K."/>
            <person name="Lapidus A."/>
            <person name="Lindquist E."/>
            <person name="Lipzen A."/>
            <person name="Meier-Kolthoff J.P."/>
            <person name="Ohm R.A."/>
            <person name="Otillar R.P."/>
            <person name="Pangilinan J."/>
            <person name="Peng Y."/>
            <person name="Rokas A."/>
            <person name="Rosa C.A."/>
            <person name="Scheuner C."/>
            <person name="Sibirny A.A."/>
            <person name="Slot J.C."/>
            <person name="Stielow J.B."/>
            <person name="Sun H."/>
            <person name="Kurtzman C.P."/>
            <person name="Blackwell M."/>
            <person name="Grigoriev I.V."/>
            <person name="Jeffries T.W."/>
        </authorList>
    </citation>
    <scope>NUCLEOTIDE SEQUENCE [LARGE SCALE GENOMIC DNA]</scope>
    <source>
        <strain evidence="3">DSM 1968</strain>
    </source>
</reference>
<dbReference type="EMBL" id="KV454478">
    <property type="protein sequence ID" value="ODV61876.1"/>
    <property type="molecule type" value="Genomic_DNA"/>
</dbReference>
<feature type="region of interest" description="Disordered" evidence="1">
    <location>
        <begin position="178"/>
        <end position="204"/>
    </location>
</feature>
<dbReference type="AlphaFoldDB" id="A0A1D2VJT3"/>
<proteinExistence type="predicted"/>
<evidence type="ECO:0000313" key="2">
    <source>
        <dbReference type="EMBL" id="ODV61876.1"/>
    </source>
</evidence>
<gene>
    <name evidence="2" type="ORF">ASCRUDRAFT_138780</name>
</gene>
<sequence length="408" mass="48035">MKLKKRKTMSSEFNIQFEVDIDSLISIMTKPLIDSIIHHLGSKGEIKGLSRNFLQEIGYYIRAVACIKTCSYILVKFNTISKTDSEIIEFFQKMMLDHEFHYPSYFDSFLTAYFSLKTKMERKYASCVIKPEITTRALLVKGIYYVDKVSELKRRQLANKKVLLEKIISQKKEKQEEEKRKYGEKYEKGRSPEEAEPESSNYNSSYKEIENKSYYDNEEDEDDKFNNCFWIDKLSFLEFKFQIRNKLRNLHDFKYIYSEDKAENASSGQHRKGGEERVMANELSSSLMLAQCIEKSGMPNRPIVYQLPLIGSQTLIEEVVRNIPKSYPRLNFVISLLAFYDLTEQQYLEPKMLKTFVKMGRQLGLQFQHSTTGELLLRVRKIVVEWENSAYRCYAQKYFELISHTNAT</sequence>
<dbReference type="Proteomes" id="UP000095038">
    <property type="component" value="Unassembled WGS sequence"/>
</dbReference>
<protein>
    <submittedName>
        <fullName evidence="2">Uncharacterized protein</fullName>
    </submittedName>
</protein>
<name>A0A1D2VJT3_9ASCO</name>
<feature type="compositionally biased region" description="Basic and acidic residues" evidence="1">
    <location>
        <begin position="178"/>
        <end position="193"/>
    </location>
</feature>
<organism evidence="2 3">
    <name type="scientific">Ascoidea rubescens DSM 1968</name>
    <dbReference type="NCBI Taxonomy" id="1344418"/>
    <lineage>
        <taxon>Eukaryota</taxon>
        <taxon>Fungi</taxon>
        <taxon>Dikarya</taxon>
        <taxon>Ascomycota</taxon>
        <taxon>Saccharomycotina</taxon>
        <taxon>Saccharomycetes</taxon>
        <taxon>Ascoideaceae</taxon>
        <taxon>Ascoidea</taxon>
    </lineage>
</organism>
<evidence type="ECO:0000313" key="3">
    <source>
        <dbReference type="Proteomes" id="UP000095038"/>
    </source>
</evidence>
<dbReference type="RefSeq" id="XP_020048183.1">
    <property type="nucleotide sequence ID" value="XM_020189146.1"/>
</dbReference>